<reference evidence="2 3" key="1">
    <citation type="journal article" date="2018" name="PLoS Genet.">
        <title>Population sequencing reveals clonal diversity and ancestral inbreeding in the grapevine cultivar Chardonnay.</title>
        <authorList>
            <person name="Roach M.J."/>
            <person name="Johnson D.L."/>
            <person name="Bohlmann J."/>
            <person name="van Vuuren H.J."/>
            <person name="Jones S.J."/>
            <person name="Pretorius I.S."/>
            <person name="Schmidt S.A."/>
            <person name="Borneman A.R."/>
        </authorList>
    </citation>
    <scope>NUCLEOTIDE SEQUENCE [LARGE SCALE GENOMIC DNA]</scope>
    <source>
        <strain evidence="3">cv. Chardonnay</strain>
        <tissue evidence="2">Leaf</tissue>
    </source>
</reference>
<evidence type="ECO:0000256" key="1">
    <source>
        <dbReference type="SAM" id="MobiDB-lite"/>
    </source>
</evidence>
<sequence>MGGKCGTDMKKVDNRQLSQPTGSQISEVLQSDGGNMNSPKEANGNLSKLLGSELCPVSGLQQQITAATPKLNSKEDCGFGVKLLAPNPILAATK</sequence>
<organism evidence="2 3">
    <name type="scientific">Vitis vinifera</name>
    <name type="common">Grape</name>
    <dbReference type="NCBI Taxonomy" id="29760"/>
    <lineage>
        <taxon>Eukaryota</taxon>
        <taxon>Viridiplantae</taxon>
        <taxon>Streptophyta</taxon>
        <taxon>Embryophyta</taxon>
        <taxon>Tracheophyta</taxon>
        <taxon>Spermatophyta</taxon>
        <taxon>Magnoliopsida</taxon>
        <taxon>eudicotyledons</taxon>
        <taxon>Gunneridae</taxon>
        <taxon>Pentapetalae</taxon>
        <taxon>rosids</taxon>
        <taxon>Vitales</taxon>
        <taxon>Vitaceae</taxon>
        <taxon>Viteae</taxon>
        <taxon>Vitis</taxon>
    </lineage>
</organism>
<gene>
    <name evidence="2" type="ORF">CK203_100454</name>
</gene>
<protein>
    <submittedName>
        <fullName evidence="2">Uncharacterized protein</fullName>
    </submittedName>
</protein>
<proteinExistence type="predicted"/>
<feature type="region of interest" description="Disordered" evidence="1">
    <location>
        <begin position="1"/>
        <end position="45"/>
    </location>
</feature>
<dbReference type="Proteomes" id="UP000288805">
    <property type="component" value="Unassembled WGS sequence"/>
</dbReference>
<dbReference type="AlphaFoldDB" id="A0A438CV03"/>
<feature type="compositionally biased region" description="Polar residues" evidence="1">
    <location>
        <begin position="15"/>
        <end position="45"/>
    </location>
</feature>
<evidence type="ECO:0000313" key="3">
    <source>
        <dbReference type="Proteomes" id="UP000288805"/>
    </source>
</evidence>
<dbReference type="EMBL" id="QGNW01001970">
    <property type="protein sequence ID" value="RVW27022.1"/>
    <property type="molecule type" value="Genomic_DNA"/>
</dbReference>
<name>A0A438CV03_VITVI</name>
<evidence type="ECO:0000313" key="2">
    <source>
        <dbReference type="EMBL" id="RVW27022.1"/>
    </source>
</evidence>
<comment type="caution">
    <text evidence="2">The sequence shown here is derived from an EMBL/GenBank/DDBJ whole genome shotgun (WGS) entry which is preliminary data.</text>
</comment>
<accession>A0A438CV03</accession>